<sequence length="176" mass="19871">MHKLTKTGLLAAVFACVSVGSAAENEWSTPLGAALVKPGEKAPTATDCGGDVPCVRLWSQMSADERAKLWPYLDDVSRTSHWREMNRAEREALKSRLCPRDVEALRHRFTLKSTEECTESGPKRLRSRMADEADRRLMREQILEVHMELSGAEHRSHPRALRAPEPIEKARTPEEK</sequence>
<proteinExistence type="predicted"/>
<dbReference type="AlphaFoldDB" id="A0A2Z6I8P2"/>
<evidence type="ECO:0000256" key="2">
    <source>
        <dbReference type="SAM" id="SignalP"/>
    </source>
</evidence>
<dbReference type="KEGG" id="sutt:SUTMEG_07120"/>
<organism evidence="3 4">
    <name type="scientific">Sutterella megalosphaeroides</name>
    <dbReference type="NCBI Taxonomy" id="2494234"/>
    <lineage>
        <taxon>Bacteria</taxon>
        <taxon>Pseudomonadati</taxon>
        <taxon>Pseudomonadota</taxon>
        <taxon>Betaproteobacteria</taxon>
        <taxon>Burkholderiales</taxon>
        <taxon>Sutterellaceae</taxon>
        <taxon>Sutterella</taxon>
    </lineage>
</organism>
<protein>
    <recommendedName>
        <fullName evidence="5">DUF3106 domain-containing protein</fullName>
    </recommendedName>
</protein>
<reference evidence="3 4" key="1">
    <citation type="journal article" date="2018" name="Int. J. Syst. Evol. Microbiol.">
        <title>Mesosutterella multiformis gen. nov., sp. nov., a member of the family Sutterellaceae and Sutterella megalosphaeroides sp. nov., isolated from human faeces.</title>
        <authorList>
            <person name="Sakamoto M."/>
            <person name="Ikeyama N."/>
            <person name="Kunihiro T."/>
            <person name="Iino T."/>
            <person name="Yuki M."/>
            <person name="Ohkuma M."/>
        </authorList>
    </citation>
    <scope>NUCLEOTIDE SEQUENCE [LARGE SCALE GENOMIC DNA]</scope>
    <source>
        <strain evidence="3 4">6FBBBH3</strain>
    </source>
</reference>
<evidence type="ECO:0000313" key="3">
    <source>
        <dbReference type="EMBL" id="BBF22821.1"/>
    </source>
</evidence>
<accession>A0A2Z6I8P2</accession>
<name>A0A2Z6I8P2_9BURK</name>
<feature type="region of interest" description="Disordered" evidence="1">
    <location>
        <begin position="150"/>
        <end position="176"/>
    </location>
</feature>
<feature type="chain" id="PRO_5016373075" description="DUF3106 domain-containing protein" evidence="2">
    <location>
        <begin position="23"/>
        <end position="176"/>
    </location>
</feature>
<dbReference type="Proteomes" id="UP000271003">
    <property type="component" value="Chromosome"/>
</dbReference>
<evidence type="ECO:0008006" key="5">
    <source>
        <dbReference type="Google" id="ProtNLM"/>
    </source>
</evidence>
<evidence type="ECO:0000256" key="1">
    <source>
        <dbReference type="SAM" id="MobiDB-lite"/>
    </source>
</evidence>
<keyword evidence="4" id="KW-1185">Reference proteome</keyword>
<dbReference type="EMBL" id="AP018786">
    <property type="protein sequence ID" value="BBF22821.1"/>
    <property type="molecule type" value="Genomic_DNA"/>
</dbReference>
<keyword evidence="2" id="KW-0732">Signal</keyword>
<feature type="signal peptide" evidence="2">
    <location>
        <begin position="1"/>
        <end position="22"/>
    </location>
</feature>
<evidence type="ECO:0000313" key="4">
    <source>
        <dbReference type="Proteomes" id="UP000271003"/>
    </source>
</evidence>
<feature type="compositionally biased region" description="Basic and acidic residues" evidence="1">
    <location>
        <begin position="165"/>
        <end position="176"/>
    </location>
</feature>
<gene>
    <name evidence="3" type="ORF">SUTMEG_07120</name>
</gene>